<dbReference type="KEGG" id="spse:SULPSESMR1_01435"/>
<accession>A0A221JZS6</accession>
<sequence>MAEIPITAPYSRIRPKLFAAGIEFFGLLALLVAVVSVVNLDAVVLGDGISEESFAENLQSLLALGTGLIFVHAAVRYPQARAYLVLVATMCGLIVIRENDYLLDFVWHGFWKWPALMLGLVGVIIAQRHSGTLAVPFLQHFQTRSGAYMYCGFLLLVVFSRLFGTGSLWEPIMGEAYDSRIKTIVQEGLETLGSALITYGAVLAVLQRFGLGTELQLYGEVRD</sequence>
<feature type="transmembrane region" description="Helical" evidence="1">
    <location>
        <begin position="189"/>
        <end position="206"/>
    </location>
</feature>
<dbReference type="OrthoDB" id="1425700at2"/>
<dbReference type="RefSeq" id="WP_089420192.1">
    <property type="nucleotide sequence ID" value="NZ_CP022415.1"/>
</dbReference>
<keyword evidence="3" id="KW-1185">Reference proteome</keyword>
<proteinExistence type="predicted"/>
<keyword evidence="1" id="KW-0472">Membrane</keyword>
<evidence type="ECO:0000313" key="2">
    <source>
        <dbReference type="EMBL" id="ASM72252.1"/>
    </source>
</evidence>
<feature type="transmembrane region" description="Helical" evidence="1">
    <location>
        <begin position="17"/>
        <end position="38"/>
    </location>
</feature>
<keyword evidence="1" id="KW-1133">Transmembrane helix</keyword>
<feature type="transmembrane region" description="Helical" evidence="1">
    <location>
        <begin position="147"/>
        <end position="169"/>
    </location>
</feature>
<dbReference type="AlphaFoldDB" id="A0A221JZS6"/>
<gene>
    <name evidence="2" type="ORF">SULPSESMR1_01435</name>
</gene>
<dbReference type="EMBL" id="CP022415">
    <property type="protein sequence ID" value="ASM72252.1"/>
    <property type="molecule type" value="Genomic_DNA"/>
</dbReference>
<reference evidence="2 3" key="1">
    <citation type="submission" date="2017-07" db="EMBL/GenBank/DDBJ databases">
        <title>Genome Sequence of Sulfitobacter pseudonitzschiae Strain SMR1 Isolated from a culture of the Diatom Skeletonema marinoi.</title>
        <authorList>
            <person name="Topel M."/>
            <person name="Pinder M.I.M."/>
            <person name="Johansson O.N."/>
            <person name="Kourtchenko O."/>
            <person name="Godhe A."/>
            <person name="Clarke A.K."/>
        </authorList>
    </citation>
    <scope>NUCLEOTIDE SEQUENCE [LARGE SCALE GENOMIC DNA]</scope>
    <source>
        <strain evidence="2 3">SMR1</strain>
    </source>
</reference>
<feature type="transmembrane region" description="Helical" evidence="1">
    <location>
        <begin position="58"/>
        <end position="75"/>
    </location>
</feature>
<name>A0A221JZS6_9RHOB</name>
<dbReference type="Proteomes" id="UP000199754">
    <property type="component" value="Chromosome"/>
</dbReference>
<evidence type="ECO:0000256" key="1">
    <source>
        <dbReference type="SAM" id="Phobius"/>
    </source>
</evidence>
<feature type="transmembrane region" description="Helical" evidence="1">
    <location>
        <begin position="82"/>
        <end position="99"/>
    </location>
</feature>
<evidence type="ECO:0000313" key="3">
    <source>
        <dbReference type="Proteomes" id="UP000199754"/>
    </source>
</evidence>
<protein>
    <submittedName>
        <fullName evidence="2">Uncharacterized protein</fullName>
    </submittedName>
</protein>
<organism evidence="2 3">
    <name type="scientific">Pseudosulfitobacter pseudonitzschiae</name>
    <dbReference type="NCBI Taxonomy" id="1402135"/>
    <lineage>
        <taxon>Bacteria</taxon>
        <taxon>Pseudomonadati</taxon>
        <taxon>Pseudomonadota</taxon>
        <taxon>Alphaproteobacteria</taxon>
        <taxon>Rhodobacterales</taxon>
        <taxon>Roseobacteraceae</taxon>
        <taxon>Pseudosulfitobacter</taxon>
    </lineage>
</organism>
<feature type="transmembrane region" description="Helical" evidence="1">
    <location>
        <begin position="105"/>
        <end position="126"/>
    </location>
</feature>
<keyword evidence="1" id="KW-0812">Transmembrane</keyword>